<organism evidence="1">
    <name type="scientific">Bacteroides phage F2</name>
    <dbReference type="NCBI Taxonomy" id="2762303"/>
    <lineage>
        <taxon>Viruses</taxon>
        <taxon>Duplodnaviria</taxon>
        <taxon>Heunggongvirae</taxon>
        <taxon>Uroviricota</taxon>
        <taxon>Caudoviricetes</taxon>
    </lineage>
</organism>
<accession>A0A7G9W3J4</accession>
<reference evidence="1" key="1">
    <citation type="submission" date="2020-07" db="EMBL/GenBank/DDBJ databases">
        <title>Isolation of gut associated lytic bacteriophages infecting Bacteroides uniformis.</title>
        <authorList>
            <person name="Hedzet S."/>
            <person name="Accetto T."/>
            <person name="Rupnik M."/>
        </authorList>
    </citation>
    <scope>NUCLEOTIDE SEQUENCE</scope>
</reference>
<evidence type="ECO:0000313" key="1">
    <source>
        <dbReference type="EMBL" id="QNO13207.1"/>
    </source>
</evidence>
<proteinExistence type="predicted"/>
<gene>
    <name evidence="1" type="ORF">BacuniF2_00036</name>
</gene>
<protein>
    <submittedName>
        <fullName evidence="1">Uncharacterized protein</fullName>
    </submittedName>
</protein>
<name>A0A7G9W3J4_9CAUD</name>
<sequence>MSDRKRVNISIDPATYGKLQALTKQYKFKNICELLVSFAHILLDRMEVAEQRKYDLPDEDGAYIDTMFEELGEADRKPDDTNVCSYTHKKIKGDGKGQRV</sequence>
<dbReference type="EMBL" id="MT806186">
    <property type="protein sequence ID" value="QNO13207.1"/>
    <property type="molecule type" value="Genomic_DNA"/>
</dbReference>